<proteinExistence type="predicted"/>
<dbReference type="EMBL" id="AAPJ01000007">
    <property type="protein sequence ID" value="EAS48845.1"/>
    <property type="molecule type" value="Genomic_DNA"/>
</dbReference>
<keyword evidence="4" id="KW-1185">Reference proteome</keyword>
<evidence type="ECO:0000313" key="3">
    <source>
        <dbReference type="EMBL" id="EAS48845.1"/>
    </source>
</evidence>
<protein>
    <recommendedName>
        <fullName evidence="5">Oxygen tolerance</fullName>
    </recommendedName>
</protein>
<evidence type="ECO:0000256" key="1">
    <source>
        <dbReference type="SAM" id="Phobius"/>
    </source>
</evidence>
<name>Q1YEQ0_AURMS</name>
<feature type="signal peptide" evidence="2">
    <location>
        <begin position="1"/>
        <end position="21"/>
    </location>
</feature>
<reference evidence="3 4" key="1">
    <citation type="journal article" date="2008" name="Appl. Environ. Microbiol.">
        <title>Genomic insights into Mn(II) oxidation by the marine alphaproteobacterium Aurantimonas sp. strain SI85-9A1.</title>
        <authorList>
            <person name="Dick G.J."/>
            <person name="Podell S."/>
            <person name="Johnson H.A."/>
            <person name="Rivera-Espinoza Y."/>
            <person name="Bernier-Latmani R."/>
            <person name="McCarthy J.K."/>
            <person name="Torpey J.W."/>
            <person name="Clement B.G."/>
            <person name="Gaasterland T."/>
            <person name="Tebo B.M."/>
        </authorList>
    </citation>
    <scope>NUCLEOTIDE SEQUENCE [LARGE SCALE GENOMIC DNA]</scope>
    <source>
        <strain evidence="3 4">SI85-9A1</strain>
    </source>
</reference>
<gene>
    <name evidence="3" type="ORF">SI859A1_03483</name>
</gene>
<dbReference type="PANTHER" id="PTHR40940">
    <property type="entry name" value="PROTEIN BATD-RELATED"/>
    <property type="match status" value="1"/>
</dbReference>
<dbReference type="PANTHER" id="PTHR40940:SF1">
    <property type="entry name" value="PROTEIN BATD"/>
    <property type="match status" value="1"/>
</dbReference>
<comment type="caution">
    <text evidence="3">The sequence shown here is derived from an EMBL/GenBank/DDBJ whole genome shotgun (WGS) entry which is preliminary data.</text>
</comment>
<feature type="chain" id="PRO_5004197544" description="Oxygen tolerance" evidence="2">
    <location>
        <begin position="22"/>
        <end position="401"/>
    </location>
</feature>
<organism evidence="3 4">
    <name type="scientific">Aurantimonas manganoxydans (strain ATCC BAA-1229 / DSM 21871 / SI85-9A1)</name>
    <dbReference type="NCBI Taxonomy" id="287752"/>
    <lineage>
        <taxon>Bacteria</taxon>
        <taxon>Pseudomonadati</taxon>
        <taxon>Pseudomonadota</taxon>
        <taxon>Alphaproteobacteria</taxon>
        <taxon>Hyphomicrobiales</taxon>
        <taxon>Aurantimonadaceae</taxon>
        <taxon>Aurantimonas</taxon>
    </lineage>
</organism>
<keyword evidence="2" id="KW-0732">Signal</keyword>
<dbReference type="OrthoDB" id="7688940at2"/>
<dbReference type="AlphaFoldDB" id="Q1YEQ0"/>
<accession>Q1YEQ0</accession>
<keyword evidence="1" id="KW-1133">Transmembrane helix</keyword>
<dbReference type="BioCyc" id="AURANTIMONAS:SI859A1_03483-MONOMER"/>
<dbReference type="RefSeq" id="WP_009211293.1">
    <property type="nucleotide sequence ID" value="NZ_BBWP01000046.1"/>
</dbReference>
<feature type="transmembrane region" description="Helical" evidence="1">
    <location>
        <begin position="293"/>
        <end position="314"/>
    </location>
</feature>
<sequence>MVGRLLTLSLLLFAAAGPAGAAPQVSARDARLAVVVDAMPAAPYEDEMVLVTIRGLYDVTIALETLVQPDLRNFSWMQLGRDSWTTQRIDGRQLTVFERRLAIFPERGGDLTVGAFAHRLTLVANNGERFVHNVVSEPVTITAVPRPATEGGWWLPARSLSYSDEWDMDPAMLANGETATRTVTIVAEGVPPGSLPPPPKMIAPWLISFIAPESRSVELTENGPVSTVVWQWRMRPVSSQPGWLEAFHIPWFDTTTREMRDAVLKSQRIAFAAIAEEPEASSWSGLIARNAPLLAGLSACFAVLLLALPGRRLVSPAEIGRRLRRFLPDRNALALRRAAARNDARAARTAAMALPKGVRIAHGPAFARLDRHLFGLPPAPDIDLKGFAAQVLARRKAGRRR</sequence>
<dbReference type="HOGENOM" id="CLU_686636_0_0_5"/>
<keyword evidence="1" id="KW-0812">Transmembrane</keyword>
<evidence type="ECO:0008006" key="5">
    <source>
        <dbReference type="Google" id="ProtNLM"/>
    </source>
</evidence>
<dbReference type="Proteomes" id="UP000000321">
    <property type="component" value="Unassembled WGS sequence"/>
</dbReference>
<keyword evidence="1" id="KW-0472">Membrane</keyword>
<evidence type="ECO:0000313" key="4">
    <source>
        <dbReference type="Proteomes" id="UP000000321"/>
    </source>
</evidence>
<dbReference type="InterPro" id="IPR025738">
    <property type="entry name" value="BatD"/>
</dbReference>
<evidence type="ECO:0000256" key="2">
    <source>
        <dbReference type="SAM" id="SignalP"/>
    </source>
</evidence>